<organism evidence="2 3">
    <name type="scientific">Streptomyces himastatinicus ATCC 53653</name>
    <dbReference type="NCBI Taxonomy" id="457427"/>
    <lineage>
        <taxon>Bacteria</taxon>
        <taxon>Bacillati</taxon>
        <taxon>Actinomycetota</taxon>
        <taxon>Actinomycetes</taxon>
        <taxon>Kitasatosporales</taxon>
        <taxon>Streptomycetaceae</taxon>
        <taxon>Streptomyces</taxon>
        <taxon>Streptomyces violaceusniger group</taxon>
    </lineage>
</organism>
<accession>D9WGZ9</accession>
<evidence type="ECO:0000256" key="1">
    <source>
        <dbReference type="SAM" id="MobiDB-lite"/>
    </source>
</evidence>
<dbReference type="HOGENOM" id="CLU_1499500_0_0_11"/>
<keyword evidence="3" id="KW-1185">Reference proteome</keyword>
<dbReference type="STRING" id="457427.SSOG_07193"/>
<sequence length="180" mass="18398">MNEPSTFPRVLGIYLNDHAAGATGGAELARRTAREHRQSAFSGDLEDIAAQIMEDREALLDIMADLRGCPYARYKASVGGWLGEKAGRLKPNGPAAPSFGAEHARRTGGPAYRSGGQGDAVAFAAGRGRPGHPLGPGSAHRAAEPGAAAAHGAGVAPPCRGRRAVRPRSAGSAGDGGRPM</sequence>
<dbReference type="Proteomes" id="UP000003963">
    <property type="component" value="Unassembled WGS sequence"/>
</dbReference>
<protein>
    <submittedName>
        <fullName evidence="2">Uncharacterized protein</fullName>
    </submittedName>
</protein>
<evidence type="ECO:0000313" key="3">
    <source>
        <dbReference type="Proteomes" id="UP000003963"/>
    </source>
</evidence>
<feature type="region of interest" description="Disordered" evidence="1">
    <location>
        <begin position="93"/>
        <end position="180"/>
    </location>
</feature>
<proteinExistence type="predicted"/>
<dbReference type="AlphaFoldDB" id="D9WGZ9"/>
<feature type="compositionally biased region" description="Low complexity" evidence="1">
    <location>
        <begin position="131"/>
        <end position="158"/>
    </location>
</feature>
<reference evidence="2 3" key="1">
    <citation type="submission" date="2009-02" db="EMBL/GenBank/DDBJ databases">
        <title>Annotation of Streptomyces hygroscopicus strain ATCC 53653.</title>
        <authorList>
            <consortium name="The Broad Institute Genome Sequencing Platform"/>
            <consortium name="Broad Institute Microbial Sequencing Center"/>
            <person name="Fischbach M."/>
            <person name="Godfrey P."/>
            <person name="Ward D."/>
            <person name="Young S."/>
            <person name="Zeng Q."/>
            <person name="Koehrsen M."/>
            <person name="Alvarado L."/>
            <person name="Berlin A.M."/>
            <person name="Bochicchio J."/>
            <person name="Borenstein D."/>
            <person name="Chapman S.B."/>
            <person name="Chen Z."/>
            <person name="Engels R."/>
            <person name="Freedman E."/>
            <person name="Gellesch M."/>
            <person name="Goldberg J."/>
            <person name="Griggs A."/>
            <person name="Gujja S."/>
            <person name="Heilman E.R."/>
            <person name="Heiman D.I."/>
            <person name="Hepburn T.A."/>
            <person name="Howarth C."/>
            <person name="Jen D."/>
            <person name="Larson L."/>
            <person name="Lewis B."/>
            <person name="Mehta T."/>
            <person name="Park D."/>
            <person name="Pearson M."/>
            <person name="Richards J."/>
            <person name="Roberts A."/>
            <person name="Saif S."/>
            <person name="Shea T.D."/>
            <person name="Shenoy N."/>
            <person name="Sisk P."/>
            <person name="Stolte C."/>
            <person name="Sykes S.N."/>
            <person name="Thomson T."/>
            <person name="Walk T."/>
            <person name="White J."/>
            <person name="Yandava C."/>
            <person name="Straight P."/>
            <person name="Clardy J."/>
            <person name="Hung D."/>
            <person name="Kolter R."/>
            <person name="Mekalanos J."/>
            <person name="Walker S."/>
            <person name="Walsh C.T."/>
            <person name="Wieland-Brown L.C."/>
            <person name="Haas B."/>
            <person name="Nusbaum C."/>
            <person name="Birren B."/>
        </authorList>
    </citation>
    <scope>NUCLEOTIDE SEQUENCE [LARGE SCALE GENOMIC DNA]</scope>
    <source>
        <strain evidence="2 3">ATCC 53653</strain>
    </source>
</reference>
<gene>
    <name evidence="2" type="ORF">SSOG_07193</name>
</gene>
<evidence type="ECO:0000313" key="2">
    <source>
        <dbReference type="EMBL" id="EFL27479.1"/>
    </source>
</evidence>
<name>D9WGZ9_9ACTN</name>
<feature type="non-terminal residue" evidence="2">
    <location>
        <position position="180"/>
    </location>
</feature>
<dbReference type="EMBL" id="GG657754">
    <property type="protein sequence ID" value="EFL27479.1"/>
    <property type="molecule type" value="Genomic_DNA"/>
</dbReference>